<evidence type="ECO:0000313" key="2">
    <source>
        <dbReference type="EMBL" id="CAH1801349.1"/>
    </source>
</evidence>
<feature type="region of interest" description="Disordered" evidence="1">
    <location>
        <begin position="264"/>
        <end position="304"/>
    </location>
</feature>
<keyword evidence="3" id="KW-1185">Reference proteome</keyword>
<feature type="region of interest" description="Disordered" evidence="1">
    <location>
        <begin position="169"/>
        <end position="204"/>
    </location>
</feature>
<comment type="caution">
    <text evidence="2">The sequence shown here is derived from an EMBL/GenBank/DDBJ whole genome shotgun (WGS) entry which is preliminary data.</text>
</comment>
<evidence type="ECO:0000313" key="3">
    <source>
        <dbReference type="Proteomes" id="UP000749559"/>
    </source>
</evidence>
<feature type="non-terminal residue" evidence="2">
    <location>
        <position position="1"/>
    </location>
</feature>
<feature type="compositionally biased region" description="Basic and acidic residues" evidence="1">
    <location>
        <begin position="362"/>
        <end position="372"/>
    </location>
</feature>
<feature type="compositionally biased region" description="Basic and acidic residues" evidence="1">
    <location>
        <begin position="266"/>
        <end position="293"/>
    </location>
</feature>
<dbReference type="Proteomes" id="UP000749559">
    <property type="component" value="Unassembled WGS sequence"/>
</dbReference>
<gene>
    <name evidence="2" type="ORF">OFUS_LOCUS25148</name>
</gene>
<name>A0A8S4Q623_OWEFU</name>
<feature type="region of interest" description="Disordered" evidence="1">
    <location>
        <begin position="352"/>
        <end position="413"/>
    </location>
</feature>
<feature type="compositionally biased region" description="Basic and acidic residues" evidence="1">
    <location>
        <begin position="193"/>
        <end position="204"/>
    </location>
</feature>
<reference evidence="2" key="1">
    <citation type="submission" date="2022-03" db="EMBL/GenBank/DDBJ databases">
        <authorList>
            <person name="Martin C."/>
        </authorList>
    </citation>
    <scope>NUCLEOTIDE SEQUENCE</scope>
</reference>
<dbReference type="AlphaFoldDB" id="A0A8S4Q623"/>
<evidence type="ECO:0000256" key="1">
    <source>
        <dbReference type="SAM" id="MobiDB-lite"/>
    </source>
</evidence>
<accession>A0A8S4Q623</accession>
<sequence length="499" mass="55354">MEPFVLQLTQVNFDADDTIEYEKQSHDIDSFNNVVHYDSQLVKSAVSEFDFDDDDLQLQQNEKEIENGLHLNESTTDAIYHHPLSPTLIDTHSKFINNSGKKMEKQHSDHHHGEVKSPGIEGNSFSAFTSTTDALALRNSVIDNPNIVPATNDAIAQAIAAAQAKIQAKQVDDEDSSHHTSELTKTPPKHHNKETPPDHHNKNENVNLTEEHQSAILIDSANEQYEGVYTNVTGQSNEINMDKGIANHKITTNEQCDTKNLQCDTQRSHRDTPNSHGDDPLTHKSNTSEHTNEINKIPSDTFDKDENVLKETTPMTFYPQNKSNASKSKYDTMQSYDLIRVRPEEIITTTERAPWFPGRAPTEVHKSNEKKNKSSSKRRKAKARRDSNESNASVNSSIVVSDSDTSVVSESKSNLEIDTVSASSVKNHADVAKSDVVVNDAQSALGQEPIKTLTQDQHVVTQSALNQCVVTQSGSTQHVVTQNASDQHVVTQSGSTQHV</sequence>
<feature type="compositionally biased region" description="Basic residues" evidence="1">
    <location>
        <begin position="373"/>
        <end position="383"/>
    </location>
</feature>
<proteinExistence type="predicted"/>
<feature type="compositionally biased region" description="Basic and acidic residues" evidence="1">
    <location>
        <begin position="101"/>
        <end position="115"/>
    </location>
</feature>
<organism evidence="2 3">
    <name type="scientific">Owenia fusiformis</name>
    <name type="common">Polychaete worm</name>
    <dbReference type="NCBI Taxonomy" id="6347"/>
    <lineage>
        <taxon>Eukaryota</taxon>
        <taxon>Metazoa</taxon>
        <taxon>Spiralia</taxon>
        <taxon>Lophotrochozoa</taxon>
        <taxon>Annelida</taxon>
        <taxon>Polychaeta</taxon>
        <taxon>Sedentaria</taxon>
        <taxon>Canalipalpata</taxon>
        <taxon>Sabellida</taxon>
        <taxon>Oweniida</taxon>
        <taxon>Oweniidae</taxon>
        <taxon>Owenia</taxon>
    </lineage>
</organism>
<feature type="compositionally biased region" description="Low complexity" evidence="1">
    <location>
        <begin position="389"/>
        <end position="413"/>
    </location>
</feature>
<feature type="region of interest" description="Disordered" evidence="1">
    <location>
        <begin position="100"/>
        <end position="124"/>
    </location>
</feature>
<protein>
    <submittedName>
        <fullName evidence="2">Uncharacterized protein</fullName>
    </submittedName>
</protein>
<dbReference type="EMBL" id="CAIIXF020000012">
    <property type="protein sequence ID" value="CAH1801349.1"/>
    <property type="molecule type" value="Genomic_DNA"/>
</dbReference>